<dbReference type="InterPro" id="IPR050654">
    <property type="entry name" value="AChE-related_enzymes"/>
</dbReference>
<organism evidence="4 5">
    <name type="scientific">Mycena pura</name>
    <dbReference type="NCBI Taxonomy" id="153505"/>
    <lineage>
        <taxon>Eukaryota</taxon>
        <taxon>Fungi</taxon>
        <taxon>Dikarya</taxon>
        <taxon>Basidiomycota</taxon>
        <taxon>Agaricomycotina</taxon>
        <taxon>Agaricomycetes</taxon>
        <taxon>Agaricomycetidae</taxon>
        <taxon>Agaricales</taxon>
        <taxon>Marasmiineae</taxon>
        <taxon>Mycenaceae</taxon>
        <taxon>Mycena</taxon>
    </lineage>
</organism>
<dbReference type="Pfam" id="PF00135">
    <property type="entry name" value="COesterase"/>
    <property type="match status" value="1"/>
</dbReference>
<comment type="caution">
    <text evidence="4">The sequence shown here is derived from an EMBL/GenBank/DDBJ whole genome shotgun (WGS) entry which is preliminary data.</text>
</comment>
<name>A0AAD6UM46_9AGAR</name>
<evidence type="ECO:0000256" key="1">
    <source>
        <dbReference type="ARBA" id="ARBA00005964"/>
    </source>
</evidence>
<dbReference type="SUPFAM" id="SSF53474">
    <property type="entry name" value="alpha/beta-Hydrolases"/>
    <property type="match status" value="1"/>
</dbReference>
<evidence type="ECO:0000313" key="5">
    <source>
        <dbReference type="Proteomes" id="UP001219525"/>
    </source>
</evidence>
<keyword evidence="5" id="KW-1185">Reference proteome</keyword>
<dbReference type="EMBL" id="JARJCW010000150">
    <property type="protein sequence ID" value="KAJ7190399.1"/>
    <property type="molecule type" value="Genomic_DNA"/>
</dbReference>
<accession>A0AAD6UM46</accession>
<dbReference type="AlphaFoldDB" id="A0AAD6UM46"/>
<evidence type="ECO:0000259" key="3">
    <source>
        <dbReference type="Pfam" id="PF00135"/>
    </source>
</evidence>
<sequence>MSFKGVFTTRFLAALRPTCDWPPPLRAPGPIHLCRYSECHDSSSFVHPAVRIRGERRRALSNLRLEPANYSCRNVWAPSSQSGEKKPVLFWLFGGGLAFGTASLPQYDGTSLAANQDIVVVTINYRTNIFGFPRSSDLPITQNNLGYLDQELALEWVQRNIARFGGDPDKGQSAGATSVGLAIVRDRTHIPFRAGIMLSGAPASESPVPSFASFDGFAKAVGCDQAPGPARLNCLKQVPAATIRNFTNGPLSGSFGGVVDNVTVFTNSLERIRAGASARVPIMLWNVENEGSFNVFVIGETNLTAVVEAEFPGTAVTPDLVRSLYPGQNDSSVIASAFRDIVVRCPDELWSAAVTGAGVGNVFRYTYGAVFADLQIFPGAGAWHSSEIGPLFGTFNRSTATPAEATWSATFQTAIANFVKNPEVPPAVKWPRYVTGPLAKTFAKLAYNGNVEPGNFVDPVASGSLDGPCDALWNKFLDFTAGGV</sequence>
<dbReference type="GO" id="GO:0052689">
    <property type="term" value="F:carboxylic ester hydrolase activity"/>
    <property type="evidence" value="ECO:0007669"/>
    <property type="project" value="TreeGrafter"/>
</dbReference>
<keyword evidence="2 4" id="KW-0378">Hydrolase</keyword>
<dbReference type="InterPro" id="IPR002018">
    <property type="entry name" value="CarbesteraseB"/>
</dbReference>
<gene>
    <name evidence="4" type="ORF">GGX14DRAFT_701817</name>
</gene>
<proteinExistence type="inferred from homology"/>
<reference evidence="4" key="1">
    <citation type="submission" date="2023-03" db="EMBL/GenBank/DDBJ databases">
        <title>Massive genome expansion in bonnet fungi (Mycena s.s.) driven by repeated elements and novel gene families across ecological guilds.</title>
        <authorList>
            <consortium name="Lawrence Berkeley National Laboratory"/>
            <person name="Harder C.B."/>
            <person name="Miyauchi S."/>
            <person name="Viragh M."/>
            <person name="Kuo A."/>
            <person name="Thoen E."/>
            <person name="Andreopoulos B."/>
            <person name="Lu D."/>
            <person name="Skrede I."/>
            <person name="Drula E."/>
            <person name="Henrissat B."/>
            <person name="Morin E."/>
            <person name="Kohler A."/>
            <person name="Barry K."/>
            <person name="LaButti K."/>
            <person name="Morin E."/>
            <person name="Salamov A."/>
            <person name="Lipzen A."/>
            <person name="Mereny Z."/>
            <person name="Hegedus B."/>
            <person name="Baldrian P."/>
            <person name="Stursova M."/>
            <person name="Weitz H."/>
            <person name="Taylor A."/>
            <person name="Grigoriev I.V."/>
            <person name="Nagy L.G."/>
            <person name="Martin F."/>
            <person name="Kauserud H."/>
        </authorList>
    </citation>
    <scope>NUCLEOTIDE SEQUENCE</scope>
    <source>
        <strain evidence="4">9144</strain>
    </source>
</reference>
<evidence type="ECO:0000313" key="4">
    <source>
        <dbReference type="EMBL" id="KAJ7190399.1"/>
    </source>
</evidence>
<evidence type="ECO:0000256" key="2">
    <source>
        <dbReference type="ARBA" id="ARBA00022801"/>
    </source>
</evidence>
<protein>
    <submittedName>
        <fullName evidence="4">Alpha/Beta hydrolase protein</fullName>
    </submittedName>
</protein>
<dbReference type="PANTHER" id="PTHR43918:SF4">
    <property type="entry name" value="CARBOXYLIC ESTER HYDROLASE"/>
    <property type="match status" value="1"/>
</dbReference>
<feature type="domain" description="Carboxylesterase type B" evidence="3">
    <location>
        <begin position="74"/>
        <end position="449"/>
    </location>
</feature>
<dbReference type="Gene3D" id="3.40.50.1820">
    <property type="entry name" value="alpha/beta hydrolase"/>
    <property type="match status" value="1"/>
</dbReference>
<dbReference type="InterPro" id="IPR029058">
    <property type="entry name" value="AB_hydrolase_fold"/>
</dbReference>
<comment type="similarity">
    <text evidence="1">Belongs to the type-B carboxylesterase/lipase family.</text>
</comment>
<dbReference type="Proteomes" id="UP001219525">
    <property type="component" value="Unassembled WGS sequence"/>
</dbReference>
<dbReference type="PANTHER" id="PTHR43918">
    <property type="entry name" value="ACETYLCHOLINESTERASE"/>
    <property type="match status" value="1"/>
</dbReference>